<feature type="domain" description="D-isomer specific 2-hydroxyacid dehydrogenase catalytic" evidence="4">
    <location>
        <begin position="40"/>
        <end position="308"/>
    </location>
</feature>
<dbReference type="AlphaFoldDB" id="A0A3N1XWD1"/>
<evidence type="ECO:0000256" key="2">
    <source>
        <dbReference type="ARBA" id="ARBA00023002"/>
    </source>
</evidence>
<dbReference type="SUPFAM" id="SSF53756">
    <property type="entry name" value="UDP-Glycosyltransferase/glycogen phosphorylase"/>
    <property type="match status" value="1"/>
</dbReference>
<dbReference type="RefSeq" id="WP_123608695.1">
    <property type="nucleotide sequence ID" value="NZ_RJVG01000003.1"/>
</dbReference>
<feature type="domain" description="Glycosyl transferase family 1" evidence="5">
    <location>
        <begin position="507"/>
        <end position="672"/>
    </location>
</feature>
<evidence type="ECO:0000313" key="7">
    <source>
        <dbReference type="EMBL" id="ROR29247.1"/>
    </source>
</evidence>
<comment type="caution">
    <text evidence="7">The sequence shown here is derived from an EMBL/GenBank/DDBJ whole genome shotgun (WGS) entry which is preliminary data.</text>
</comment>
<organism evidence="7 8">
    <name type="scientific">Mobilisporobacter senegalensis</name>
    <dbReference type="NCBI Taxonomy" id="1329262"/>
    <lineage>
        <taxon>Bacteria</taxon>
        <taxon>Bacillati</taxon>
        <taxon>Bacillota</taxon>
        <taxon>Clostridia</taxon>
        <taxon>Lachnospirales</taxon>
        <taxon>Lachnospiraceae</taxon>
        <taxon>Mobilisporobacter</taxon>
    </lineage>
</organism>
<dbReference type="InterPro" id="IPR001296">
    <property type="entry name" value="Glyco_trans_1"/>
</dbReference>
<dbReference type="Pfam" id="PF00389">
    <property type="entry name" value="2-Hacid_dh"/>
    <property type="match status" value="1"/>
</dbReference>
<name>A0A3N1XWD1_9FIRM</name>
<evidence type="ECO:0000256" key="1">
    <source>
        <dbReference type="ARBA" id="ARBA00005854"/>
    </source>
</evidence>
<evidence type="ECO:0000313" key="8">
    <source>
        <dbReference type="Proteomes" id="UP000273083"/>
    </source>
</evidence>
<dbReference type="GO" id="GO:0016616">
    <property type="term" value="F:oxidoreductase activity, acting on the CH-OH group of donors, NAD or NADP as acceptor"/>
    <property type="evidence" value="ECO:0007669"/>
    <property type="project" value="InterPro"/>
</dbReference>
<dbReference type="CDD" id="cd03808">
    <property type="entry name" value="GT4_CapM-like"/>
    <property type="match status" value="1"/>
</dbReference>
<dbReference type="PROSITE" id="PS00671">
    <property type="entry name" value="D_2_HYDROXYACID_DH_3"/>
    <property type="match status" value="1"/>
</dbReference>
<dbReference type="Pfam" id="PF02826">
    <property type="entry name" value="2-Hacid_dh_C"/>
    <property type="match status" value="1"/>
</dbReference>
<keyword evidence="2" id="KW-0560">Oxidoreductase</keyword>
<dbReference type="Pfam" id="PF00534">
    <property type="entry name" value="Glycos_transf_1"/>
    <property type="match status" value="1"/>
</dbReference>
<dbReference type="SUPFAM" id="SSF52283">
    <property type="entry name" value="Formate/glycerate dehydrogenase catalytic domain-like"/>
    <property type="match status" value="1"/>
</dbReference>
<dbReference type="SUPFAM" id="SSF51735">
    <property type="entry name" value="NAD(P)-binding Rossmann-fold domains"/>
    <property type="match status" value="1"/>
</dbReference>
<dbReference type="InterPro" id="IPR036291">
    <property type="entry name" value="NAD(P)-bd_dom_sf"/>
</dbReference>
<sequence>MKLLLTGAFHYNKEQLNTLKETAGEIIYIKEERLPLTIEVSDIETVVCNNLFLYNDIQKFTNLKFIQLTSAGYDKIPLEYIKSQNILIENAKGVYSAPMAEWVILMILQIYKKSRTFYSLQNNHQWIKQHDVLELSGKTAVIVGLGNVGKEVAKRLNAFNIHIIGTDITYVHSETIHEFYPMEEVDMALEKADILILTLPLTKETYHFINEDRINRLKNNCLLVNVSRGSVIDESSLVKALQNEKFIGAALDVFEEEPLPTDSPLWEMDNVIITPHNSYESDNVRERLYELIYSNLLNYIQNKKHINVNQSKRRYKYCIVTTMSSSIENWIKPFFKLYYDNNFDITIVCNMTEEYINYMHNEYPNIKTVNISIPRGIHFLKSIKALYHLYLLFVREDYDLVQYSTPNASFYSAIASYLAKIKVRLYCQWGMVFVTMKGWKRFLFQLIERTTCLLSTQIQPDSYGNLMYCRKNRFYSIRKSHVIWNGSAKGVDLNKYDINKKTIYQREILNRFKIDDGYIILGFVGRLGMEKGCNELFQAFKILERKHYKVKLLFVGPLEKENTIKPSLLRWFYQNDNIIKTDRVTDVEKYMAAMDIFILPSYREGFGMSVVEAQAMEIPVIVTDIPGPVNGMIPNVTGLTIPVRDVKALVYATEELINDELKRKLFGQLGREFVKSHFDHEIFAKKLIRNRLNLMKGCKKL</sequence>
<evidence type="ECO:0000259" key="6">
    <source>
        <dbReference type="Pfam" id="PF02826"/>
    </source>
</evidence>
<feature type="domain" description="D-isomer specific 2-hydroxyacid dehydrogenase NAD-binding" evidence="6">
    <location>
        <begin position="105"/>
        <end position="277"/>
    </location>
</feature>
<dbReference type="GO" id="GO:0051287">
    <property type="term" value="F:NAD binding"/>
    <property type="evidence" value="ECO:0007669"/>
    <property type="project" value="InterPro"/>
</dbReference>
<dbReference type="GO" id="GO:0016757">
    <property type="term" value="F:glycosyltransferase activity"/>
    <property type="evidence" value="ECO:0007669"/>
    <property type="project" value="InterPro"/>
</dbReference>
<dbReference type="Gene3D" id="3.40.50.2000">
    <property type="entry name" value="Glycogen Phosphorylase B"/>
    <property type="match status" value="2"/>
</dbReference>
<evidence type="ECO:0000259" key="4">
    <source>
        <dbReference type="Pfam" id="PF00389"/>
    </source>
</evidence>
<gene>
    <name evidence="7" type="ORF">EDD66_103183</name>
</gene>
<dbReference type="OrthoDB" id="9805416at2"/>
<accession>A0A3N1XWD1</accession>
<evidence type="ECO:0000259" key="5">
    <source>
        <dbReference type="Pfam" id="PF00534"/>
    </source>
</evidence>
<dbReference type="EMBL" id="RJVG01000003">
    <property type="protein sequence ID" value="ROR29247.1"/>
    <property type="molecule type" value="Genomic_DNA"/>
</dbReference>
<dbReference type="InterPro" id="IPR006139">
    <property type="entry name" value="D-isomer_2_OHA_DH_cat_dom"/>
</dbReference>
<dbReference type="InterPro" id="IPR006140">
    <property type="entry name" value="D-isomer_DH_NAD-bd"/>
</dbReference>
<reference evidence="7 8" key="1">
    <citation type="submission" date="2018-11" db="EMBL/GenBank/DDBJ databases">
        <title>Genomic Encyclopedia of Type Strains, Phase IV (KMG-IV): sequencing the most valuable type-strain genomes for metagenomic binning, comparative biology and taxonomic classification.</title>
        <authorList>
            <person name="Goeker M."/>
        </authorList>
    </citation>
    <scope>NUCLEOTIDE SEQUENCE [LARGE SCALE GENOMIC DNA]</scope>
    <source>
        <strain evidence="7 8">DSM 26537</strain>
    </source>
</reference>
<dbReference type="Gene3D" id="3.40.50.720">
    <property type="entry name" value="NAD(P)-binding Rossmann-like Domain"/>
    <property type="match status" value="2"/>
</dbReference>
<dbReference type="PANTHER" id="PTHR43333:SF1">
    <property type="entry name" value="D-ISOMER SPECIFIC 2-HYDROXYACID DEHYDROGENASE NAD-BINDING DOMAIN-CONTAINING PROTEIN"/>
    <property type="match status" value="1"/>
</dbReference>
<keyword evidence="3" id="KW-0520">NAD</keyword>
<dbReference type="InterPro" id="IPR029753">
    <property type="entry name" value="D-isomer_DH_CS"/>
</dbReference>
<dbReference type="Proteomes" id="UP000273083">
    <property type="component" value="Unassembled WGS sequence"/>
</dbReference>
<keyword evidence="8" id="KW-1185">Reference proteome</keyword>
<comment type="similarity">
    <text evidence="1">Belongs to the D-isomer specific 2-hydroxyacid dehydrogenase family.</text>
</comment>
<evidence type="ECO:0000256" key="3">
    <source>
        <dbReference type="ARBA" id="ARBA00023027"/>
    </source>
</evidence>
<dbReference type="PANTHER" id="PTHR43333">
    <property type="entry name" value="2-HACID_DH_C DOMAIN-CONTAINING PROTEIN"/>
    <property type="match status" value="1"/>
</dbReference>
<protein>
    <submittedName>
        <fullName evidence="7">Phosphoglycerate dehydrogenase-like enzyme</fullName>
    </submittedName>
</protein>
<proteinExistence type="inferred from homology"/>